<keyword evidence="4" id="KW-0804">Transcription</keyword>
<evidence type="ECO:0000256" key="2">
    <source>
        <dbReference type="ARBA" id="ARBA00023015"/>
    </source>
</evidence>
<evidence type="ECO:0000256" key="5">
    <source>
        <dbReference type="ARBA" id="ARBA00023242"/>
    </source>
</evidence>
<evidence type="ECO:0000256" key="3">
    <source>
        <dbReference type="ARBA" id="ARBA00023125"/>
    </source>
</evidence>
<dbReference type="FunFam" id="2.60.40.820:FF:000003">
    <property type="entry name" value="T-box transcription factor TBX3"/>
    <property type="match status" value="1"/>
</dbReference>
<evidence type="ECO:0000259" key="8">
    <source>
        <dbReference type="PROSITE" id="PS50252"/>
    </source>
</evidence>
<evidence type="ECO:0000313" key="10">
    <source>
        <dbReference type="Proteomes" id="UP001174136"/>
    </source>
</evidence>
<dbReference type="InterPro" id="IPR002070">
    <property type="entry name" value="TF_Brachyury"/>
</dbReference>
<feature type="compositionally biased region" description="Basic and acidic residues" evidence="7">
    <location>
        <begin position="390"/>
        <end position="408"/>
    </location>
</feature>
<dbReference type="InterPro" id="IPR022582">
    <property type="entry name" value="TBX2/3_TAD"/>
</dbReference>
<sequence length="702" mass="76644">MRDPVFTGTAMAYHPFHAHRPTDFPMSAFLAAAQPSFFPTLTLPPGALTKPIPDHTLAGAAEAGLHPGLSHHHQAAHLRSLKTLEPEEEVDDDPKVTLEAKDLWDQFHKLGTEMVITKSGRRMFPPFKVRINGLDKKAKYILLMDIVAADDCRYKFHNSRWMVAGKADPEMPKRMYIHPDSPATGEQWMAKPVAFHKLKLTNNISDKHGFTILNSMHKYQPRFHIVRANDILKLPYSTFRTYVFPETDFVAVTAYQNDKITQLKIDNNPFAKGFRDTGNGRREKRKQLTLPSLRMYEDQCKTDREGADSDASSGEPTPGRDPVHSPMGTASSPLHFSRPSRERRLTASVCVSESDNKMCSDSDPELDPHEDLCPSSDSPAPEPLSPFSSRFEERVRDRPVGPDKKEDSSTTTLGVRALEKDKVEGRHVRKDASEPSKKDSEMEGMGPSKEGYSPLMVQTESPSHFSPSHLQSLALSGLHGQQFFNPLSGSSPLLFHPGQFAMAPGAFSAMGMGHLLASVSGVSGLENGSLSAQLTAQGAGGANPFPFHLSQHMLASQGIPMPTFGGLFPYPYTYMAAAAAAASASALPVSSTAGSLSRNPFLTGSRPRLRFNPYQLPVSIPSSSLLTNSLPGSLNPGSESSKSGSRETSPAPDHHNQTTSGARVGSPKANMKDSINELQNIQRLVSGLESQRDCSPSRESPM</sequence>
<keyword evidence="10" id="KW-1185">Reference proteome</keyword>
<dbReference type="AlphaFoldDB" id="A0AA47NWQ5"/>
<dbReference type="SMART" id="SM00425">
    <property type="entry name" value="TBOX"/>
    <property type="match status" value="1"/>
</dbReference>
<dbReference type="EMBL" id="JAOPHQ010004568">
    <property type="protein sequence ID" value="KAK0138847.1"/>
    <property type="molecule type" value="Genomic_DNA"/>
</dbReference>
<dbReference type="GO" id="GO:0000978">
    <property type="term" value="F:RNA polymerase II cis-regulatory region sequence-specific DNA binding"/>
    <property type="evidence" value="ECO:0007669"/>
    <property type="project" value="InterPro"/>
</dbReference>
<dbReference type="GO" id="GO:0001708">
    <property type="term" value="P:cell fate specification"/>
    <property type="evidence" value="ECO:0007669"/>
    <property type="project" value="TreeGrafter"/>
</dbReference>
<feature type="compositionally biased region" description="Low complexity" evidence="7">
    <location>
        <begin position="632"/>
        <end position="649"/>
    </location>
</feature>
<keyword evidence="2" id="KW-0805">Transcription regulation</keyword>
<comment type="subcellular location">
    <subcellularLocation>
        <location evidence="1 6">Nucleus</location>
    </subcellularLocation>
</comment>
<dbReference type="InterPro" id="IPR008967">
    <property type="entry name" value="p53-like_TF_DNA-bd_sf"/>
</dbReference>
<dbReference type="Proteomes" id="UP001174136">
    <property type="component" value="Unassembled WGS sequence"/>
</dbReference>
<keyword evidence="3 6" id="KW-0238">DNA-binding</keyword>
<dbReference type="InterPro" id="IPR001699">
    <property type="entry name" value="TF_T-box"/>
</dbReference>
<dbReference type="Pfam" id="PF20627">
    <property type="entry name" value="TBX2-3_RD"/>
    <property type="match status" value="1"/>
</dbReference>
<dbReference type="Pfam" id="PF12598">
    <property type="entry name" value="TBX2-3_TAD"/>
    <property type="match status" value="1"/>
</dbReference>
<dbReference type="InterPro" id="IPR018186">
    <property type="entry name" value="TF_T-box_CS"/>
</dbReference>
<feature type="compositionally biased region" description="Basic and acidic residues" evidence="7">
    <location>
        <begin position="295"/>
        <end position="307"/>
    </location>
</feature>
<dbReference type="PANTHER" id="PTHR11267:SF82">
    <property type="entry name" value="T-BOX TRANSCRIPTION FACTOR TBX2"/>
    <property type="match status" value="1"/>
</dbReference>
<evidence type="ECO:0000256" key="1">
    <source>
        <dbReference type="ARBA" id="ARBA00004123"/>
    </source>
</evidence>
<evidence type="ECO:0000256" key="6">
    <source>
        <dbReference type="PROSITE-ProRule" id="PRU00201"/>
    </source>
</evidence>
<comment type="caution">
    <text evidence="9">The sequence shown here is derived from an EMBL/GenBank/DDBJ whole genome shotgun (WGS) entry which is preliminary data.</text>
</comment>
<dbReference type="PROSITE" id="PS50252">
    <property type="entry name" value="TBOX_3"/>
    <property type="match status" value="1"/>
</dbReference>
<dbReference type="PROSITE" id="PS01264">
    <property type="entry name" value="TBOX_2"/>
    <property type="match status" value="1"/>
</dbReference>
<dbReference type="GO" id="GO:0000785">
    <property type="term" value="C:chromatin"/>
    <property type="evidence" value="ECO:0007669"/>
    <property type="project" value="TreeGrafter"/>
</dbReference>
<dbReference type="GO" id="GO:0000981">
    <property type="term" value="F:DNA-binding transcription factor activity, RNA polymerase II-specific"/>
    <property type="evidence" value="ECO:0007669"/>
    <property type="project" value="TreeGrafter"/>
</dbReference>
<dbReference type="SUPFAM" id="SSF49417">
    <property type="entry name" value="p53-like transcription factors"/>
    <property type="match status" value="1"/>
</dbReference>
<dbReference type="InterPro" id="IPR048387">
    <property type="entry name" value="TBX2_3_RD"/>
</dbReference>
<dbReference type="PANTHER" id="PTHR11267">
    <property type="entry name" value="T-BOX PROTEIN-RELATED"/>
    <property type="match status" value="1"/>
</dbReference>
<gene>
    <name evidence="9" type="primary">tbx2b</name>
    <name evidence="9" type="ORF">N1851_024616</name>
</gene>
<dbReference type="CDD" id="cd20188">
    <property type="entry name" value="T-box_TBX2_3-like"/>
    <property type="match status" value="1"/>
</dbReference>
<dbReference type="Pfam" id="PF00907">
    <property type="entry name" value="T-box"/>
    <property type="match status" value="1"/>
</dbReference>
<dbReference type="InterPro" id="IPR046360">
    <property type="entry name" value="T-box_DNA-bd"/>
</dbReference>
<dbReference type="GO" id="GO:0005634">
    <property type="term" value="C:nucleus"/>
    <property type="evidence" value="ECO:0007669"/>
    <property type="project" value="UniProtKB-SubCell"/>
</dbReference>
<dbReference type="PRINTS" id="PR00937">
    <property type="entry name" value="TBOX"/>
</dbReference>
<evidence type="ECO:0000256" key="7">
    <source>
        <dbReference type="SAM" id="MobiDB-lite"/>
    </source>
</evidence>
<protein>
    <submittedName>
        <fullName evidence="9">T-box transcription factor TBX2b</fullName>
    </submittedName>
</protein>
<feature type="compositionally biased region" description="Basic and acidic residues" evidence="7">
    <location>
        <begin position="417"/>
        <end position="441"/>
    </location>
</feature>
<feature type="compositionally biased region" description="Polar residues" evidence="7">
    <location>
        <begin position="456"/>
        <end position="465"/>
    </location>
</feature>
<feature type="domain" description="T-box" evidence="8">
    <location>
        <begin position="98"/>
        <end position="276"/>
    </location>
</feature>
<accession>A0AA47NWQ5</accession>
<evidence type="ECO:0000313" key="9">
    <source>
        <dbReference type="EMBL" id="KAK0138847.1"/>
    </source>
</evidence>
<dbReference type="InterPro" id="IPR036960">
    <property type="entry name" value="T-box_sf"/>
</dbReference>
<feature type="compositionally biased region" description="Basic and acidic residues" evidence="7">
    <location>
        <begin position="354"/>
        <end position="372"/>
    </location>
</feature>
<name>A0AA47NWQ5_MERPO</name>
<proteinExistence type="predicted"/>
<comment type="caution">
    <text evidence="6">Lacks conserved residue(s) required for the propagation of feature annotation.</text>
</comment>
<reference evidence="9" key="1">
    <citation type="journal article" date="2023" name="Front. Mar. Sci.">
        <title>A new Merluccius polli reference genome to investigate the effects of global change in West African waters.</title>
        <authorList>
            <person name="Mateo J.L."/>
            <person name="Blanco-Fernandez C."/>
            <person name="Garcia-Vazquez E."/>
            <person name="Machado-Schiaffino G."/>
        </authorList>
    </citation>
    <scope>NUCLEOTIDE SEQUENCE</scope>
    <source>
        <strain evidence="9">C29</strain>
        <tissue evidence="9">Fin</tissue>
    </source>
</reference>
<dbReference type="PRINTS" id="PR00938">
    <property type="entry name" value="BRACHYURY"/>
</dbReference>
<dbReference type="GO" id="GO:0045893">
    <property type="term" value="P:positive regulation of DNA-templated transcription"/>
    <property type="evidence" value="ECO:0007669"/>
    <property type="project" value="InterPro"/>
</dbReference>
<organism evidence="9 10">
    <name type="scientific">Merluccius polli</name>
    <name type="common">Benguela hake</name>
    <name type="synonym">Merluccius cadenati</name>
    <dbReference type="NCBI Taxonomy" id="89951"/>
    <lineage>
        <taxon>Eukaryota</taxon>
        <taxon>Metazoa</taxon>
        <taxon>Chordata</taxon>
        <taxon>Craniata</taxon>
        <taxon>Vertebrata</taxon>
        <taxon>Euteleostomi</taxon>
        <taxon>Actinopterygii</taxon>
        <taxon>Neopterygii</taxon>
        <taxon>Teleostei</taxon>
        <taxon>Neoteleostei</taxon>
        <taxon>Acanthomorphata</taxon>
        <taxon>Zeiogadaria</taxon>
        <taxon>Gadariae</taxon>
        <taxon>Gadiformes</taxon>
        <taxon>Gadoidei</taxon>
        <taxon>Merlucciidae</taxon>
        <taxon>Merluccius</taxon>
    </lineage>
</organism>
<keyword evidence="5 6" id="KW-0539">Nucleus</keyword>
<dbReference type="PROSITE" id="PS01283">
    <property type="entry name" value="TBOX_1"/>
    <property type="match status" value="1"/>
</dbReference>
<feature type="region of interest" description="Disordered" evidence="7">
    <location>
        <begin position="269"/>
        <end position="465"/>
    </location>
</feature>
<dbReference type="Gene3D" id="2.60.40.820">
    <property type="entry name" value="Transcription factor, T-box"/>
    <property type="match status" value="1"/>
</dbReference>
<evidence type="ECO:0000256" key="4">
    <source>
        <dbReference type="ARBA" id="ARBA00023163"/>
    </source>
</evidence>
<feature type="region of interest" description="Disordered" evidence="7">
    <location>
        <begin position="625"/>
        <end position="680"/>
    </location>
</feature>